<dbReference type="GO" id="GO:0006508">
    <property type="term" value="P:proteolysis"/>
    <property type="evidence" value="ECO:0007669"/>
    <property type="project" value="UniProtKB-KW"/>
</dbReference>
<dbReference type="InterPro" id="IPR003137">
    <property type="entry name" value="PA_domain"/>
</dbReference>
<dbReference type="SUPFAM" id="SSF52743">
    <property type="entry name" value="Subtilisin-like"/>
    <property type="match status" value="1"/>
</dbReference>
<dbReference type="Pfam" id="PF00082">
    <property type="entry name" value="Peptidase_S8"/>
    <property type="match status" value="1"/>
</dbReference>
<dbReference type="InterPro" id="IPR050131">
    <property type="entry name" value="Peptidase_S8_subtilisin-like"/>
</dbReference>
<dbReference type="Pfam" id="PF02225">
    <property type="entry name" value="PA"/>
    <property type="match status" value="1"/>
</dbReference>
<dbReference type="Proteomes" id="UP000199159">
    <property type="component" value="Unassembled WGS sequence"/>
</dbReference>
<feature type="domain" description="Inhibitor I9" evidence="13">
    <location>
        <begin position="66"/>
        <end position="102"/>
    </location>
</feature>
<dbReference type="InterPro" id="IPR015500">
    <property type="entry name" value="Peptidase_S8_subtilisin-rel"/>
</dbReference>
<dbReference type="Pfam" id="PF05922">
    <property type="entry name" value="Inhibitor_I9"/>
    <property type="match status" value="1"/>
</dbReference>
<dbReference type="PANTHER" id="PTHR43806">
    <property type="entry name" value="PEPTIDASE S8"/>
    <property type="match status" value="1"/>
</dbReference>
<dbReference type="OrthoDB" id="9798386at2"/>
<dbReference type="InterPro" id="IPR036852">
    <property type="entry name" value="Peptidase_S8/S53_dom_sf"/>
</dbReference>
<evidence type="ECO:0000313" key="15">
    <source>
        <dbReference type="Proteomes" id="UP000199159"/>
    </source>
</evidence>
<feature type="active site" description="Charge relay system" evidence="8 9">
    <location>
        <position position="187"/>
    </location>
</feature>
<keyword evidence="5" id="KW-0732">Signal</keyword>
<proteinExistence type="inferred from homology"/>
<dbReference type="PROSITE" id="PS51892">
    <property type="entry name" value="SUBTILASE"/>
    <property type="match status" value="1"/>
</dbReference>
<evidence type="ECO:0000256" key="8">
    <source>
        <dbReference type="PIRSR" id="PIRSR615500-1"/>
    </source>
</evidence>
<keyword evidence="6 9" id="KW-0378">Hydrolase</keyword>
<evidence type="ECO:0000259" key="13">
    <source>
        <dbReference type="Pfam" id="PF05922"/>
    </source>
</evidence>
<gene>
    <name evidence="14" type="ORF">SAMN05216565_104138</name>
</gene>
<name>A0A1H0U4M7_9BACI</name>
<organism evidence="14 15">
    <name type="scientific">Litchfieldia salsa</name>
    <dbReference type="NCBI Taxonomy" id="930152"/>
    <lineage>
        <taxon>Bacteria</taxon>
        <taxon>Bacillati</taxon>
        <taxon>Bacillota</taxon>
        <taxon>Bacilli</taxon>
        <taxon>Bacillales</taxon>
        <taxon>Bacillaceae</taxon>
        <taxon>Litchfieldia</taxon>
    </lineage>
</organism>
<dbReference type="InterPro" id="IPR000209">
    <property type="entry name" value="Peptidase_S8/S53_dom"/>
</dbReference>
<evidence type="ECO:0000256" key="6">
    <source>
        <dbReference type="ARBA" id="ARBA00022801"/>
    </source>
</evidence>
<keyword evidence="4 9" id="KW-0645">Protease</keyword>
<evidence type="ECO:0000256" key="10">
    <source>
        <dbReference type="RuleBase" id="RU003355"/>
    </source>
</evidence>
<reference evidence="15" key="1">
    <citation type="submission" date="2016-10" db="EMBL/GenBank/DDBJ databases">
        <authorList>
            <person name="Varghese N."/>
            <person name="Submissions S."/>
        </authorList>
    </citation>
    <scope>NUCLEOTIDE SEQUENCE [LARGE SCALE GENOMIC DNA]</scope>
    <source>
        <strain evidence="15">IBRC-M10078</strain>
    </source>
</reference>
<dbReference type="PROSITE" id="PS00137">
    <property type="entry name" value="SUBTILASE_HIS"/>
    <property type="match status" value="1"/>
</dbReference>
<dbReference type="InterPro" id="IPR023827">
    <property type="entry name" value="Peptidase_S8_Asp-AS"/>
</dbReference>
<comment type="similarity">
    <text evidence="1 9 10">Belongs to the peptidase S8 family.</text>
</comment>
<dbReference type="PRINTS" id="PR00723">
    <property type="entry name" value="SUBTILISIN"/>
</dbReference>
<evidence type="ECO:0000256" key="4">
    <source>
        <dbReference type="ARBA" id="ARBA00022670"/>
    </source>
</evidence>
<feature type="active site" description="Charge relay system" evidence="8 9">
    <location>
        <position position="477"/>
    </location>
</feature>
<dbReference type="GO" id="GO:0004252">
    <property type="term" value="F:serine-type endopeptidase activity"/>
    <property type="evidence" value="ECO:0007669"/>
    <property type="project" value="UniProtKB-UniRule"/>
</dbReference>
<sequence>MLRQTSIKIISIFLLLVSIYVPVNAETPVFPNRPELPEESLDEIITSVIVAEENNRNRIATLIRNNPSLEITQEYKHVFHGFSVKGKRSEIEKLREEEGIIHSSPVALYKASLDQSVPFIGGDAIRGYFDEKNDRLTGKGIKVGVIDTGIDYNHPDLKSNYHGGFDIVDGDNDPMETKGSSRDQTLHGTHVAGIIAANGKLKGVAPEAEVIAYRALGPGGIGTSDQVIAAIDKAIEDKVDIINLSLGNNVNGPDWPTSLALNKATEEGIIAVTSSGNSGPDVWTVGSPGTATKAISVGASTPPLKVPSITIGIEDKEIDMMEMQGSKPWFLKKQYSLVSAGLGDKSDFKQNVRDKIVLLKRGTITFTEKALNAQVAGAKGVLIYNNVKGDFAGALEIQLDIPVASISKEEGEWLKKQLKKKNTMIKTTYHDVRDTIASFSSRGPVTNTWEIKPDVVAPGVAINSTIPKGYTELQGTSMAAPHVAGAAALIKQAHPNWTPEQVKASLMNTAKLLTDENNELYEPYEQGAGRIQVIEAINANTLVYPSTLTFGMFQHKDNRTKKEITITVDNQSDKETVYSFDIPKHKEGFQWKLPTPFTLKPNEKRKIKISVDLTPSVIGAGLHSGHLFLNEGKGRKTHIPYMIVIEEPDYPRVMAFQFGAKEEKSVFQYQLYLPRGAEEYGIALYDPDSLRFITFLDWKRDVPRGLIEKEISAEKLGLKGIYKAIIFAKKAGKEDTIEADLLIDEIGAN</sequence>
<evidence type="ECO:0000259" key="12">
    <source>
        <dbReference type="Pfam" id="PF02225"/>
    </source>
</evidence>
<evidence type="ECO:0000256" key="2">
    <source>
        <dbReference type="ARBA" id="ARBA00022512"/>
    </source>
</evidence>
<dbReference type="Gene3D" id="3.50.30.30">
    <property type="match status" value="1"/>
</dbReference>
<keyword evidence="2" id="KW-0134">Cell wall</keyword>
<dbReference type="InterPro" id="IPR034213">
    <property type="entry name" value="S8_Vpr-like"/>
</dbReference>
<dbReference type="PANTHER" id="PTHR43806:SF65">
    <property type="entry name" value="SERINE PROTEASE APRX"/>
    <property type="match status" value="1"/>
</dbReference>
<dbReference type="PROSITE" id="PS00136">
    <property type="entry name" value="SUBTILASE_ASP"/>
    <property type="match status" value="1"/>
</dbReference>
<feature type="domain" description="Peptidase S8/S53" evidence="11">
    <location>
        <begin position="138"/>
        <end position="529"/>
    </location>
</feature>
<dbReference type="RefSeq" id="WP_090853360.1">
    <property type="nucleotide sequence ID" value="NZ_JBHSDM010000004.1"/>
</dbReference>
<evidence type="ECO:0000313" key="14">
    <source>
        <dbReference type="EMBL" id="SDP60945.1"/>
    </source>
</evidence>
<dbReference type="InterPro" id="IPR010259">
    <property type="entry name" value="S8pro/Inhibitor_I9"/>
</dbReference>
<dbReference type="InterPro" id="IPR023828">
    <property type="entry name" value="Peptidase_S8_Ser-AS"/>
</dbReference>
<evidence type="ECO:0000256" key="9">
    <source>
        <dbReference type="PROSITE-ProRule" id="PRU01240"/>
    </source>
</evidence>
<dbReference type="PROSITE" id="PS00138">
    <property type="entry name" value="SUBTILASE_SER"/>
    <property type="match status" value="1"/>
</dbReference>
<evidence type="ECO:0000256" key="5">
    <source>
        <dbReference type="ARBA" id="ARBA00022729"/>
    </source>
</evidence>
<evidence type="ECO:0000256" key="7">
    <source>
        <dbReference type="ARBA" id="ARBA00022825"/>
    </source>
</evidence>
<accession>A0A1H0U4M7</accession>
<dbReference type="STRING" id="930152.SAMN05216565_104138"/>
<dbReference type="SUPFAM" id="SSF52025">
    <property type="entry name" value="PA domain"/>
    <property type="match status" value="1"/>
</dbReference>
<dbReference type="CDD" id="cd07474">
    <property type="entry name" value="Peptidases_S8_subtilisin_Vpr-like"/>
    <property type="match status" value="1"/>
</dbReference>
<dbReference type="InterPro" id="IPR022398">
    <property type="entry name" value="Peptidase_S8_His-AS"/>
</dbReference>
<dbReference type="Gene3D" id="3.40.50.200">
    <property type="entry name" value="Peptidase S8/S53 domain"/>
    <property type="match status" value="1"/>
</dbReference>
<dbReference type="CDD" id="cd02133">
    <property type="entry name" value="PA_C5a_like"/>
    <property type="match status" value="1"/>
</dbReference>
<evidence type="ECO:0000259" key="11">
    <source>
        <dbReference type="Pfam" id="PF00082"/>
    </source>
</evidence>
<feature type="active site" description="Charge relay system" evidence="8 9">
    <location>
        <position position="147"/>
    </location>
</feature>
<dbReference type="InterPro" id="IPR046450">
    <property type="entry name" value="PA_dom_sf"/>
</dbReference>
<protein>
    <submittedName>
        <fullName evidence="14">Minor extracellular serine protease Vpr</fullName>
    </submittedName>
</protein>
<evidence type="ECO:0000256" key="3">
    <source>
        <dbReference type="ARBA" id="ARBA00022525"/>
    </source>
</evidence>
<keyword evidence="3" id="KW-0964">Secreted</keyword>
<keyword evidence="7 9" id="KW-0720">Serine protease</keyword>
<evidence type="ECO:0000256" key="1">
    <source>
        <dbReference type="ARBA" id="ARBA00011073"/>
    </source>
</evidence>
<feature type="domain" description="PA" evidence="12">
    <location>
        <begin position="334"/>
        <end position="414"/>
    </location>
</feature>
<dbReference type="AlphaFoldDB" id="A0A1H0U4M7"/>
<dbReference type="EMBL" id="FNJU01000004">
    <property type="protein sequence ID" value="SDP60945.1"/>
    <property type="molecule type" value="Genomic_DNA"/>
</dbReference>
<keyword evidence="15" id="KW-1185">Reference proteome</keyword>